<organism evidence="4 5">
    <name type="scientific">Macleaya cordata</name>
    <name type="common">Five-seeded plume-poppy</name>
    <name type="synonym">Bocconia cordata</name>
    <dbReference type="NCBI Taxonomy" id="56857"/>
    <lineage>
        <taxon>Eukaryota</taxon>
        <taxon>Viridiplantae</taxon>
        <taxon>Streptophyta</taxon>
        <taxon>Embryophyta</taxon>
        <taxon>Tracheophyta</taxon>
        <taxon>Spermatophyta</taxon>
        <taxon>Magnoliopsida</taxon>
        <taxon>Ranunculales</taxon>
        <taxon>Papaveraceae</taxon>
        <taxon>Papaveroideae</taxon>
        <taxon>Macleaya</taxon>
    </lineage>
</organism>
<dbReference type="AlphaFoldDB" id="A0A200QD31"/>
<proteinExistence type="inferred from homology"/>
<keyword evidence="2" id="KW-0677">Repeat</keyword>
<dbReference type="InParanoid" id="A0A200QD31"/>
<dbReference type="Pfam" id="PF12854">
    <property type="entry name" value="PPR_1"/>
    <property type="match status" value="4"/>
</dbReference>
<feature type="repeat" description="PPR" evidence="3">
    <location>
        <begin position="436"/>
        <end position="471"/>
    </location>
</feature>
<reference evidence="4 5" key="1">
    <citation type="journal article" date="2017" name="Mol. Plant">
        <title>The Genome of Medicinal Plant Macleaya cordata Provides New Insights into Benzylisoquinoline Alkaloids Metabolism.</title>
        <authorList>
            <person name="Liu X."/>
            <person name="Liu Y."/>
            <person name="Huang P."/>
            <person name="Ma Y."/>
            <person name="Qing Z."/>
            <person name="Tang Q."/>
            <person name="Cao H."/>
            <person name="Cheng P."/>
            <person name="Zheng Y."/>
            <person name="Yuan Z."/>
            <person name="Zhou Y."/>
            <person name="Liu J."/>
            <person name="Tang Z."/>
            <person name="Zhuo Y."/>
            <person name="Zhang Y."/>
            <person name="Yu L."/>
            <person name="Huang J."/>
            <person name="Yang P."/>
            <person name="Peng Q."/>
            <person name="Zhang J."/>
            <person name="Jiang W."/>
            <person name="Zhang Z."/>
            <person name="Lin K."/>
            <person name="Ro D.K."/>
            <person name="Chen X."/>
            <person name="Xiong X."/>
            <person name="Shang Y."/>
            <person name="Huang S."/>
            <person name="Zeng J."/>
        </authorList>
    </citation>
    <scope>NUCLEOTIDE SEQUENCE [LARGE SCALE GENOMIC DNA]</scope>
    <source>
        <strain evidence="5">cv. BLH2017</strain>
        <tissue evidence="4">Root</tissue>
    </source>
</reference>
<evidence type="ECO:0000256" key="3">
    <source>
        <dbReference type="PROSITE-ProRule" id="PRU00708"/>
    </source>
</evidence>
<evidence type="ECO:0000313" key="4">
    <source>
        <dbReference type="EMBL" id="OVA08379.1"/>
    </source>
</evidence>
<keyword evidence="5" id="KW-1185">Reference proteome</keyword>
<feature type="repeat" description="PPR" evidence="3">
    <location>
        <begin position="366"/>
        <end position="400"/>
    </location>
</feature>
<dbReference type="PANTHER" id="PTHR47447">
    <property type="entry name" value="OS03G0856100 PROTEIN"/>
    <property type="match status" value="1"/>
</dbReference>
<accession>A0A200QD31</accession>
<feature type="repeat" description="PPR" evidence="3">
    <location>
        <begin position="194"/>
        <end position="224"/>
    </location>
</feature>
<dbReference type="PROSITE" id="PS51375">
    <property type="entry name" value="PPR"/>
    <property type="match status" value="9"/>
</dbReference>
<feature type="repeat" description="PPR" evidence="3">
    <location>
        <begin position="226"/>
        <end position="260"/>
    </location>
</feature>
<dbReference type="Gene3D" id="1.25.40.10">
    <property type="entry name" value="Tetratricopeptide repeat domain"/>
    <property type="match status" value="5"/>
</dbReference>
<dbReference type="NCBIfam" id="TIGR00756">
    <property type="entry name" value="PPR"/>
    <property type="match status" value="10"/>
</dbReference>
<comment type="similarity">
    <text evidence="1">Belongs to the PPR family. P subfamily.</text>
</comment>
<evidence type="ECO:0000313" key="5">
    <source>
        <dbReference type="Proteomes" id="UP000195402"/>
    </source>
</evidence>
<feature type="repeat" description="PPR" evidence="3">
    <location>
        <begin position="261"/>
        <end position="295"/>
    </location>
</feature>
<dbReference type="Pfam" id="PF01535">
    <property type="entry name" value="PPR"/>
    <property type="match status" value="1"/>
</dbReference>
<sequence length="577" mass="64993">MAMAARTLANSTQSSHSLSLVSSINSILQTLIYQNPNSSTPTSTSPLDQFSPHLNPNLVVEIIKSQSNPHSAIFFFRWASNLNPNPNNYTHTQRCYSAMVDLLLSHSMFSTAVSLLEKSNNLRDFIIGKFIKAYGDRGDIRGAIHWLNRAKMIESGRCLYSYNSILGVTVRSNRIELARAFFDQILKEGLVKPDVSTYTVMIRGYCKLGMIKDALEVFDGMICRPNIITYNTIISGLCKKGYMEDARGILDRMLSEGFSPDKVTFTTLVDGYCKKGELEKAENCMEEMGKFNCEPNVFTYNSLIDGFCLRGKIDEAKKLMTKMRLNGLKDDIATHTSLLKGFCIVGRLDEAAKHLKEMVTLGLNPDAKSYGVIVNEYCKTGRPVEAISLLDEMKLRGINPSLSSYNALFRALTDSGEINTAIVVLKKMPKMGLSPNFLSYSTVICSLCRIGGRMREAEELVVEMIRRGHQVDASMYNSMVKGYCEDGESEMAIGMFHEMMENGFVINLESFSVFVKELCGKGKVKEVKKRFEEMCKRCDVPDVDSYRRILNEHQCQLWADFPEYWNSSLCNADSFKY</sequence>
<gene>
    <name evidence="4" type="ORF">BVC80_209g110</name>
</gene>
<feature type="repeat" description="PPR" evidence="3">
    <location>
        <begin position="472"/>
        <end position="506"/>
    </location>
</feature>
<dbReference type="OMA" id="FDEMRCE"/>
<dbReference type="InterPro" id="IPR002885">
    <property type="entry name" value="PPR_rpt"/>
</dbReference>
<name>A0A200QD31_MACCD</name>
<protein>
    <submittedName>
        <fullName evidence="4">Pentatricopeptide repeat</fullName>
    </submittedName>
</protein>
<comment type="caution">
    <text evidence="4">The sequence shown here is derived from an EMBL/GenBank/DDBJ whole genome shotgun (WGS) entry which is preliminary data.</text>
</comment>
<dbReference type="Proteomes" id="UP000195402">
    <property type="component" value="Unassembled WGS sequence"/>
</dbReference>
<feature type="repeat" description="PPR" evidence="3">
    <location>
        <begin position="331"/>
        <end position="365"/>
    </location>
</feature>
<evidence type="ECO:0000256" key="2">
    <source>
        <dbReference type="ARBA" id="ARBA00022737"/>
    </source>
</evidence>
<dbReference type="Pfam" id="PF13041">
    <property type="entry name" value="PPR_2"/>
    <property type="match status" value="3"/>
</dbReference>
<feature type="repeat" description="PPR" evidence="3">
    <location>
        <begin position="296"/>
        <end position="330"/>
    </location>
</feature>
<dbReference type="OrthoDB" id="185373at2759"/>
<dbReference type="PANTHER" id="PTHR47447:SF28">
    <property type="entry name" value="PENTACOTRIPEPTIDE-REPEAT REGION OF PRORP DOMAIN-CONTAINING PROTEIN"/>
    <property type="match status" value="1"/>
</dbReference>
<dbReference type="EMBL" id="MVGT01002328">
    <property type="protein sequence ID" value="OVA08379.1"/>
    <property type="molecule type" value="Genomic_DNA"/>
</dbReference>
<evidence type="ECO:0000256" key="1">
    <source>
        <dbReference type="ARBA" id="ARBA00007626"/>
    </source>
</evidence>
<feature type="repeat" description="PPR" evidence="3">
    <location>
        <begin position="401"/>
        <end position="435"/>
    </location>
</feature>
<dbReference type="InterPro" id="IPR011990">
    <property type="entry name" value="TPR-like_helical_dom_sf"/>
</dbReference>
<dbReference type="SUPFAM" id="SSF48452">
    <property type="entry name" value="TPR-like"/>
    <property type="match status" value="1"/>
</dbReference>